<feature type="compositionally biased region" description="Basic residues" evidence="1">
    <location>
        <begin position="53"/>
        <end position="71"/>
    </location>
</feature>
<sequence length="99" mass="11651">MAHPMCTFPHNSIPSIRFVTTHPIYSFFLQFNRSQPPSNFPKDIQTQLAYTQKQKKKKKKKRKEKKKRGKPVRNAYKAKTLLFRLKVGILPTNTFPVAY</sequence>
<feature type="region of interest" description="Disordered" evidence="1">
    <location>
        <begin position="50"/>
        <end position="73"/>
    </location>
</feature>
<protein>
    <submittedName>
        <fullName evidence="2">Uncharacterized protein</fullName>
    </submittedName>
</protein>
<gene>
    <name evidence="2" type="ORF">TVY486_0701960</name>
</gene>
<evidence type="ECO:0000256" key="1">
    <source>
        <dbReference type="SAM" id="MobiDB-lite"/>
    </source>
</evidence>
<name>G0TY14_TRYVY</name>
<dbReference type="AlphaFoldDB" id="G0TY14"/>
<evidence type="ECO:0000313" key="2">
    <source>
        <dbReference type="EMBL" id="CCC48859.1"/>
    </source>
</evidence>
<dbReference type="EMBL" id="HE573023">
    <property type="protein sequence ID" value="CCC48859.1"/>
    <property type="molecule type" value="Genomic_DNA"/>
</dbReference>
<accession>G0TY14</accession>
<reference evidence="2" key="1">
    <citation type="journal article" date="2012" name="Proc. Natl. Acad. Sci. U.S.A.">
        <title>Antigenic diversity is generated by distinct evolutionary mechanisms in African trypanosome species.</title>
        <authorList>
            <person name="Jackson A.P."/>
            <person name="Berry A."/>
            <person name="Aslett M."/>
            <person name="Allison H.C."/>
            <person name="Burton P."/>
            <person name="Vavrova-Anderson J."/>
            <person name="Brown R."/>
            <person name="Browne H."/>
            <person name="Corton N."/>
            <person name="Hauser H."/>
            <person name="Gamble J."/>
            <person name="Gilderthorp R."/>
            <person name="Marcello L."/>
            <person name="McQuillan J."/>
            <person name="Otto T.D."/>
            <person name="Quail M.A."/>
            <person name="Sanders M.J."/>
            <person name="van Tonder A."/>
            <person name="Ginger M.L."/>
            <person name="Field M.C."/>
            <person name="Barry J.D."/>
            <person name="Hertz-Fowler C."/>
            <person name="Berriman M."/>
        </authorList>
    </citation>
    <scope>NUCLEOTIDE SEQUENCE</scope>
    <source>
        <strain evidence="2">Y486</strain>
    </source>
</reference>
<proteinExistence type="predicted"/>
<organism evidence="2">
    <name type="scientific">Trypanosoma vivax (strain Y486)</name>
    <dbReference type="NCBI Taxonomy" id="1055687"/>
    <lineage>
        <taxon>Eukaryota</taxon>
        <taxon>Discoba</taxon>
        <taxon>Euglenozoa</taxon>
        <taxon>Kinetoplastea</taxon>
        <taxon>Metakinetoplastina</taxon>
        <taxon>Trypanosomatida</taxon>
        <taxon>Trypanosomatidae</taxon>
        <taxon>Trypanosoma</taxon>
        <taxon>Duttonella</taxon>
    </lineage>
</organism>